<feature type="binding site" evidence="6">
    <location>
        <position position="118"/>
    </location>
    <ligand>
        <name>substrate</name>
    </ligand>
</feature>
<gene>
    <name evidence="10" type="ORF">IN07_06720</name>
</gene>
<feature type="binding site" evidence="6">
    <location>
        <position position="115"/>
    </location>
    <ligand>
        <name>substrate</name>
    </ligand>
</feature>
<dbReference type="GO" id="GO:0004354">
    <property type="term" value="F:glutamate dehydrogenase (NADP+) activity"/>
    <property type="evidence" value="ECO:0007669"/>
    <property type="project" value="TreeGrafter"/>
</dbReference>
<dbReference type="Gene3D" id="3.40.50.10860">
    <property type="entry name" value="Leucine Dehydrogenase, chain A, domain 1"/>
    <property type="match status" value="1"/>
</dbReference>
<dbReference type="Pfam" id="PF00208">
    <property type="entry name" value="ELFV_dehydrog"/>
    <property type="match status" value="1"/>
</dbReference>
<dbReference type="SUPFAM" id="SSF51735">
    <property type="entry name" value="NAD(P)-binding Rossmann-fold domains"/>
    <property type="match status" value="1"/>
</dbReference>
<dbReference type="InterPro" id="IPR046346">
    <property type="entry name" value="Aminoacid_DH-like_N_sf"/>
</dbReference>
<dbReference type="EMBL" id="JPMX01000021">
    <property type="protein sequence ID" value="KGH47574.1"/>
    <property type="molecule type" value="Genomic_DNA"/>
</dbReference>
<keyword evidence="3 4" id="KW-0560">Oxidoreductase</keyword>
<dbReference type="PANTHER" id="PTHR43571:SF1">
    <property type="entry name" value="NADP-SPECIFIC GLUTAMATE DEHYDROGENASE 1-RELATED"/>
    <property type="match status" value="1"/>
</dbReference>
<dbReference type="NCBIfam" id="NF006929">
    <property type="entry name" value="PRK09414.1"/>
    <property type="match status" value="1"/>
</dbReference>
<evidence type="ECO:0000256" key="3">
    <source>
        <dbReference type="ARBA" id="ARBA00023002"/>
    </source>
</evidence>
<keyword evidence="11" id="KW-1185">Reference proteome</keyword>
<dbReference type="RefSeq" id="WP_036334502.1">
    <property type="nucleotide sequence ID" value="NZ_JPMX01000021.1"/>
</dbReference>
<dbReference type="InterPro" id="IPR050724">
    <property type="entry name" value="Glu_Leu_Phe_Val_DH"/>
</dbReference>
<reference evidence="10 11" key="1">
    <citation type="submission" date="2014-07" db="EMBL/GenBank/DDBJ databases">
        <title>Biosystematic studies on Modestobacter strains isolated from extreme hyper-arid desert soil and from historic building.</title>
        <authorList>
            <person name="Bukarasam K."/>
            <person name="Bull A."/>
            <person name="Girard G."/>
            <person name="van Wezel G."/>
            <person name="Goodfellow M."/>
        </authorList>
    </citation>
    <scope>NUCLEOTIDE SEQUENCE [LARGE SCALE GENOMIC DNA]</scope>
    <source>
        <strain evidence="10 11">KNN45-2b</strain>
    </source>
</reference>
<keyword evidence="6" id="KW-0547">Nucleotide-binding</keyword>
<evidence type="ECO:0000256" key="6">
    <source>
        <dbReference type="PIRSR" id="PIRSR000185-2"/>
    </source>
</evidence>
<evidence type="ECO:0000256" key="4">
    <source>
        <dbReference type="PIRNR" id="PIRNR000185"/>
    </source>
</evidence>
<dbReference type="InterPro" id="IPR006097">
    <property type="entry name" value="Glu/Leu/Phe/Val/Trp_DH_dimer"/>
</dbReference>
<accession>A0A098YAQ5</accession>
<evidence type="ECO:0000313" key="11">
    <source>
        <dbReference type="Proteomes" id="UP000029713"/>
    </source>
</evidence>
<evidence type="ECO:0000256" key="7">
    <source>
        <dbReference type="PIRSR" id="PIRSR000185-3"/>
    </source>
</evidence>
<dbReference type="Gene3D" id="3.40.50.720">
    <property type="entry name" value="NAD(P)-binding Rossmann-like Domain"/>
    <property type="match status" value="1"/>
</dbReference>
<dbReference type="PIRSF" id="PIRSF000185">
    <property type="entry name" value="Glu_DH"/>
    <property type="match status" value="1"/>
</dbReference>
<dbReference type="InterPro" id="IPR006096">
    <property type="entry name" value="Glu/Leu/Phe/Val/Trp_DH_C"/>
</dbReference>
<dbReference type="AlphaFoldDB" id="A0A098YAQ5"/>
<proteinExistence type="inferred from homology"/>
<dbReference type="InterPro" id="IPR033922">
    <property type="entry name" value="NAD_bind_Glu_DH"/>
</dbReference>
<dbReference type="FunFam" id="3.40.50.720:FF:000030">
    <property type="entry name" value="Glutamate dehydrogenase"/>
    <property type="match status" value="1"/>
</dbReference>
<comment type="caution">
    <text evidence="10">The sequence shown here is derived from an EMBL/GenBank/DDBJ whole genome shotgun (WGS) entry which is preliminary data.</text>
</comment>
<dbReference type="Gene3D" id="1.10.285.10">
    <property type="entry name" value="Glutamate Dehydrogenase, chain A, domain 3"/>
    <property type="match status" value="2"/>
</dbReference>
<dbReference type="InterPro" id="IPR014362">
    <property type="entry name" value="Glu_DH"/>
</dbReference>
<dbReference type="SMART" id="SM00839">
    <property type="entry name" value="ELFV_dehydrog"/>
    <property type="match status" value="1"/>
</dbReference>
<feature type="binding site" evidence="6">
    <location>
        <position position="245"/>
    </location>
    <ligand>
        <name>NAD(+)</name>
        <dbReference type="ChEBI" id="CHEBI:57540"/>
    </ligand>
</feature>
<comment type="subunit">
    <text evidence="2">Homohexamer.</text>
</comment>
<evidence type="ECO:0000259" key="9">
    <source>
        <dbReference type="SMART" id="SM00839"/>
    </source>
</evidence>
<protein>
    <recommendedName>
        <fullName evidence="4">Glutamate dehydrogenase</fullName>
    </recommendedName>
</protein>
<dbReference type="GO" id="GO:0006537">
    <property type="term" value="P:glutamate biosynthetic process"/>
    <property type="evidence" value="ECO:0007669"/>
    <property type="project" value="TreeGrafter"/>
</dbReference>
<dbReference type="InterPro" id="IPR006095">
    <property type="entry name" value="Glu/Leu/Phe/Val/Trp_DH"/>
</dbReference>
<keyword evidence="6" id="KW-0520">NAD</keyword>
<name>A0A098YAQ5_9ACTN</name>
<dbReference type="FunFam" id="1.10.285.10:FF:000001">
    <property type="entry name" value="Glutamate dehydrogenase"/>
    <property type="match status" value="1"/>
</dbReference>
<evidence type="ECO:0000256" key="8">
    <source>
        <dbReference type="RuleBase" id="RU004417"/>
    </source>
</evidence>
<dbReference type="InterPro" id="IPR036291">
    <property type="entry name" value="NAD(P)-bd_dom_sf"/>
</dbReference>
<dbReference type="FunFam" id="3.40.50.10860:FF:000002">
    <property type="entry name" value="Glutamate dehydrogenase"/>
    <property type="match status" value="1"/>
</dbReference>
<dbReference type="Proteomes" id="UP000029713">
    <property type="component" value="Unassembled WGS sequence"/>
</dbReference>
<dbReference type="PANTHER" id="PTHR43571">
    <property type="entry name" value="NADP-SPECIFIC GLUTAMATE DEHYDROGENASE 1-RELATED"/>
    <property type="match status" value="1"/>
</dbReference>
<evidence type="ECO:0000313" key="10">
    <source>
        <dbReference type="EMBL" id="KGH47574.1"/>
    </source>
</evidence>
<comment type="similarity">
    <text evidence="1 4 8">Belongs to the Glu/Leu/Phe/Val dehydrogenases family.</text>
</comment>
<feature type="binding site" evidence="6">
    <location>
        <position position="94"/>
    </location>
    <ligand>
        <name>substrate</name>
    </ligand>
</feature>
<evidence type="ECO:0000256" key="1">
    <source>
        <dbReference type="ARBA" id="ARBA00006382"/>
    </source>
</evidence>
<dbReference type="CDD" id="cd05313">
    <property type="entry name" value="NAD_bind_2_Glu_DH"/>
    <property type="match status" value="1"/>
</dbReference>
<dbReference type="PRINTS" id="PR00082">
    <property type="entry name" value="GLFDHDRGNASE"/>
</dbReference>
<feature type="active site" description="Proton donor" evidence="5">
    <location>
        <position position="130"/>
    </location>
</feature>
<dbReference type="Pfam" id="PF02812">
    <property type="entry name" value="ELFV_dehydrog_N"/>
    <property type="match status" value="1"/>
</dbReference>
<feature type="site" description="Important for catalysis" evidence="7">
    <location>
        <position position="170"/>
    </location>
</feature>
<sequence length="449" mass="48748">MDTDVSAVVEQIYQDVLQRNPGETEFHQAVREVLDSLAVVLARHREYTEMKTIERICEPERQVIFRVPWQDDRGEVWINRGFRVEFNSALGPYKGGLRFHPSVNLGIVKFLGFEQIFKNALTGMPIGGGKGGSDFDPKGRSDAEVMRFCQSFMTELYRHLGEYTDVPAGDIGVGGREIGFLFGQYKRITNRYESGVLTGKGLGWGGAQVRTEATGYGAAFFAAAMMEVRGDSFDGKRVTVSGSGNVAVYAIEKVHQLGGTVVACSDSAGYVVDEKGIDLEVLKQVKEVERARISGYADRVASARFVEGGSIWDVPCDVAIPSATQNELDADAARALVGNGCRYVVEGANMPTTPDAVRELRGGEVAFAPGKAANAGGVATSALEMQQNASRDRWTFEHSEQRLEEIMRAIHARCHETAEEYGAPGDLVLGANVAGFLQVAEAVHAHGLV</sequence>
<dbReference type="OrthoDB" id="9803297at2"/>
<feature type="binding site" evidence="6">
    <location>
        <position position="214"/>
    </location>
    <ligand>
        <name>NAD(+)</name>
        <dbReference type="ChEBI" id="CHEBI:57540"/>
    </ligand>
</feature>
<dbReference type="SUPFAM" id="SSF53223">
    <property type="entry name" value="Aminoacid dehydrogenase-like, N-terminal domain"/>
    <property type="match status" value="1"/>
</dbReference>
<dbReference type="GO" id="GO:0005829">
    <property type="term" value="C:cytosol"/>
    <property type="evidence" value="ECO:0007669"/>
    <property type="project" value="TreeGrafter"/>
</dbReference>
<dbReference type="STRING" id="1522368.IN07_06720"/>
<evidence type="ECO:0000256" key="5">
    <source>
        <dbReference type="PIRSR" id="PIRSR000185-1"/>
    </source>
</evidence>
<feature type="binding site" evidence="6">
    <location>
        <position position="381"/>
    </location>
    <ligand>
        <name>substrate</name>
    </ligand>
</feature>
<dbReference type="GO" id="GO:0000166">
    <property type="term" value="F:nucleotide binding"/>
    <property type="evidence" value="ECO:0007669"/>
    <property type="project" value="UniProtKB-KW"/>
</dbReference>
<feature type="binding site" evidence="6">
    <location>
        <position position="169"/>
    </location>
    <ligand>
        <name>substrate</name>
    </ligand>
</feature>
<organism evidence="10 11">
    <name type="scientific">Modestobacter caceresii</name>
    <dbReference type="NCBI Taxonomy" id="1522368"/>
    <lineage>
        <taxon>Bacteria</taxon>
        <taxon>Bacillati</taxon>
        <taxon>Actinomycetota</taxon>
        <taxon>Actinomycetes</taxon>
        <taxon>Geodermatophilales</taxon>
        <taxon>Geodermatophilaceae</taxon>
        <taxon>Modestobacter</taxon>
    </lineage>
</organism>
<feature type="domain" description="Glutamate/phenylalanine/leucine/valine/L-tryptophan dehydrogenase C-terminal" evidence="9">
    <location>
        <begin position="207"/>
        <end position="447"/>
    </location>
</feature>
<evidence type="ECO:0000256" key="2">
    <source>
        <dbReference type="ARBA" id="ARBA00011643"/>
    </source>
</evidence>